<sequence length="326" mass="35911">MPPVLPAMAEEAASRSVPYLTIRNRTGDTDPRRFYGSERGVLDAGYCDIAERRLDILAPIADAAPFRIPEEILRVADIRPMPRDEVLSALAASSAGASPLLYTHGFYIDFDKGCRRAAILQRNAGLEGRFLWFSWPSDGNLLNYTQDEADLYWSVLDIAEAIIELADRFGPGVVDLAGHSLGARGMVLAIHDVVAQRPEVKLGDLVLLAPDMDFDLFTRLLPRIRPAVQSITVYVARADRPLALSQQVHGYPRLGQTGNDVSRLEGVEVVDLSALQVRSPTGHLYHVYNAEVGADMDQLLNQGLSAAARRNMVQLEANLWRLEPGE</sequence>
<protein>
    <submittedName>
        <fullName evidence="1">Alpha/beta hydrolase</fullName>
    </submittedName>
</protein>
<evidence type="ECO:0000313" key="1">
    <source>
        <dbReference type="EMBL" id="MRH22797.1"/>
    </source>
</evidence>
<keyword evidence="1" id="KW-0378">Hydrolase</keyword>
<keyword evidence="2" id="KW-1185">Reference proteome</keyword>
<evidence type="ECO:0000313" key="2">
    <source>
        <dbReference type="Proteomes" id="UP000466730"/>
    </source>
</evidence>
<dbReference type="InterPro" id="IPR010297">
    <property type="entry name" value="DUF900_hydrolase"/>
</dbReference>
<dbReference type="Proteomes" id="UP000466730">
    <property type="component" value="Unassembled WGS sequence"/>
</dbReference>
<reference evidence="1 2" key="1">
    <citation type="submission" date="2019-11" db="EMBL/GenBank/DDBJ databases">
        <title>Draft Whole-Genome sequence of the marine photosynthetic bacterium Rhodovulum strictum DSM 11289.</title>
        <authorList>
            <person name="Kyndt J.A."/>
            <person name="Meyer T.E."/>
        </authorList>
    </citation>
    <scope>NUCLEOTIDE SEQUENCE [LARGE SCALE GENOMIC DNA]</scope>
    <source>
        <strain evidence="1 2">DSM 11289</strain>
    </source>
</reference>
<dbReference type="AlphaFoldDB" id="A0A844BS87"/>
<dbReference type="GO" id="GO:0016787">
    <property type="term" value="F:hydrolase activity"/>
    <property type="evidence" value="ECO:0007669"/>
    <property type="project" value="UniProtKB-KW"/>
</dbReference>
<name>A0A844BS87_9RHOB</name>
<gene>
    <name evidence="1" type="ORF">GH815_17645</name>
</gene>
<dbReference type="PANTHER" id="PTHR36513:SF1">
    <property type="entry name" value="TRANSMEMBRANE PROTEIN"/>
    <property type="match status" value="1"/>
</dbReference>
<dbReference type="SUPFAM" id="SSF53474">
    <property type="entry name" value="alpha/beta-Hydrolases"/>
    <property type="match status" value="1"/>
</dbReference>
<comment type="caution">
    <text evidence="1">The sequence shown here is derived from an EMBL/GenBank/DDBJ whole genome shotgun (WGS) entry which is preliminary data.</text>
</comment>
<organism evidence="1 2">
    <name type="scientific">Rhodovulum strictum</name>
    <dbReference type="NCBI Taxonomy" id="58314"/>
    <lineage>
        <taxon>Bacteria</taxon>
        <taxon>Pseudomonadati</taxon>
        <taxon>Pseudomonadota</taxon>
        <taxon>Alphaproteobacteria</taxon>
        <taxon>Rhodobacterales</taxon>
        <taxon>Paracoccaceae</taxon>
        <taxon>Rhodovulum</taxon>
    </lineage>
</organism>
<dbReference type="Pfam" id="PF05990">
    <property type="entry name" value="DUF900"/>
    <property type="match status" value="1"/>
</dbReference>
<proteinExistence type="predicted"/>
<dbReference type="InterPro" id="IPR029058">
    <property type="entry name" value="AB_hydrolase_fold"/>
</dbReference>
<dbReference type="PANTHER" id="PTHR36513">
    <property type="entry name" value="ABC TRANSMEMBRANE TYPE-1 DOMAIN-CONTAINING PROTEIN"/>
    <property type="match status" value="1"/>
</dbReference>
<dbReference type="Gene3D" id="3.40.50.1820">
    <property type="entry name" value="alpha/beta hydrolase"/>
    <property type="match status" value="1"/>
</dbReference>
<accession>A0A844BS87</accession>
<dbReference type="EMBL" id="WJPO01000042">
    <property type="protein sequence ID" value="MRH22797.1"/>
    <property type="molecule type" value="Genomic_DNA"/>
</dbReference>
<dbReference type="OrthoDB" id="9797755at2"/>